<comment type="similarity">
    <text evidence="1">Belongs to the AAA ATPase family.</text>
</comment>
<dbReference type="SUPFAM" id="SSF52540">
    <property type="entry name" value="P-loop containing nucleoside triphosphate hydrolases"/>
    <property type="match status" value="1"/>
</dbReference>
<keyword evidence="7" id="KW-1185">Reference proteome</keyword>
<dbReference type="InterPro" id="IPR003959">
    <property type="entry name" value="ATPase_AAA_core"/>
</dbReference>
<gene>
    <name evidence="6" type="ORF">D5H75_15445</name>
</gene>
<evidence type="ECO:0000313" key="6">
    <source>
        <dbReference type="EMBL" id="RJL31856.1"/>
    </source>
</evidence>
<evidence type="ECO:0000313" key="7">
    <source>
        <dbReference type="Proteomes" id="UP000265768"/>
    </source>
</evidence>
<comment type="caution">
    <text evidence="6">The sequence shown here is derived from an EMBL/GenBank/DDBJ whole genome shotgun (WGS) entry which is preliminary data.</text>
</comment>
<dbReference type="InterPro" id="IPR003593">
    <property type="entry name" value="AAA+_ATPase"/>
</dbReference>
<evidence type="ECO:0000256" key="4">
    <source>
        <dbReference type="SAM" id="MobiDB-lite"/>
    </source>
</evidence>
<keyword evidence="3 6" id="KW-0067">ATP-binding</keyword>
<keyword evidence="2" id="KW-0547">Nucleotide-binding</keyword>
<evidence type="ECO:0000256" key="1">
    <source>
        <dbReference type="ARBA" id="ARBA00006914"/>
    </source>
</evidence>
<dbReference type="AlphaFoldDB" id="A0A3A4AQ77"/>
<sequence>MELGDARTLAIALRDLLDQAQTTLRAAAGSSPLLSRIRGHLDRDVKDVVCVTERFPSWEHANLQLGVEDYLRSYGGAGDWFGVSGHGREHDELVNMLMSLERGFEQYEAGAVDYATVAVGPDETMEAVHLGLVLTSSPGGAPIILGLRGMPEHGLPECRIDVLAASRADATAARDEVTRRMREHDVFRGKILTFGSSEHRGNELLSFMPRPELRADEIVLPPGVLDTIERHVIEVGAMADRLRAHGQHLKRGLLLHGPPGTGKTHTVRYLMGRTPGSTVIVITGPAMQWISQAAALARRLQPAIVVIEDVDLIAMDREYTPGGNPLLFSLLDAMDGVGADCDVTFVLTTNRADALERALSYRPGRVDLAVEVPKPDAEGREALIRLYGRGLRLPPDLAEVVARTEGMTASFFKELLRRTVLTALRERESVDALTGAHLTTALDEMLGEREALTRSLLGGGEYGDAGPDPFDDFAEAPPFAPGPDLDLRARYE</sequence>
<dbReference type="GO" id="GO:0005524">
    <property type="term" value="F:ATP binding"/>
    <property type="evidence" value="ECO:0007669"/>
    <property type="project" value="UniProtKB-KW"/>
</dbReference>
<dbReference type="RefSeq" id="WP_119927174.1">
    <property type="nucleotide sequence ID" value="NZ_QZEY01000005.1"/>
</dbReference>
<proteinExistence type="inferred from homology"/>
<dbReference type="EMBL" id="QZEY01000005">
    <property type="protein sequence ID" value="RJL31856.1"/>
    <property type="molecule type" value="Genomic_DNA"/>
</dbReference>
<name>A0A3A4AQ77_9ACTN</name>
<dbReference type="OrthoDB" id="9809379at2"/>
<dbReference type="Proteomes" id="UP000265768">
    <property type="component" value="Unassembled WGS sequence"/>
</dbReference>
<evidence type="ECO:0000256" key="2">
    <source>
        <dbReference type="ARBA" id="ARBA00022741"/>
    </source>
</evidence>
<dbReference type="InterPro" id="IPR050221">
    <property type="entry name" value="26S_Proteasome_ATPase"/>
</dbReference>
<dbReference type="InterPro" id="IPR027417">
    <property type="entry name" value="P-loop_NTPase"/>
</dbReference>
<protein>
    <submittedName>
        <fullName evidence="6">ATP-binding protein</fullName>
    </submittedName>
</protein>
<dbReference type="Gene3D" id="1.10.8.60">
    <property type="match status" value="1"/>
</dbReference>
<reference evidence="6 7" key="1">
    <citation type="submission" date="2018-09" db="EMBL/GenBank/DDBJ databases">
        <title>YIM 75507 draft genome.</title>
        <authorList>
            <person name="Tang S."/>
            <person name="Feng Y."/>
        </authorList>
    </citation>
    <scope>NUCLEOTIDE SEQUENCE [LARGE SCALE GENOMIC DNA]</scope>
    <source>
        <strain evidence="6 7">YIM 75507</strain>
    </source>
</reference>
<dbReference type="Pfam" id="PF00004">
    <property type="entry name" value="AAA"/>
    <property type="match status" value="1"/>
</dbReference>
<dbReference type="PANTHER" id="PTHR23073">
    <property type="entry name" value="26S PROTEASOME REGULATORY SUBUNIT"/>
    <property type="match status" value="1"/>
</dbReference>
<dbReference type="CDD" id="cd19481">
    <property type="entry name" value="RecA-like_protease"/>
    <property type="match status" value="1"/>
</dbReference>
<organism evidence="6 7">
    <name type="scientific">Bailinhaonella thermotolerans</name>
    <dbReference type="NCBI Taxonomy" id="1070861"/>
    <lineage>
        <taxon>Bacteria</taxon>
        <taxon>Bacillati</taxon>
        <taxon>Actinomycetota</taxon>
        <taxon>Actinomycetes</taxon>
        <taxon>Streptosporangiales</taxon>
        <taxon>Streptosporangiaceae</taxon>
        <taxon>Bailinhaonella</taxon>
    </lineage>
</organism>
<dbReference type="GO" id="GO:0016887">
    <property type="term" value="F:ATP hydrolysis activity"/>
    <property type="evidence" value="ECO:0007669"/>
    <property type="project" value="InterPro"/>
</dbReference>
<feature type="region of interest" description="Disordered" evidence="4">
    <location>
        <begin position="457"/>
        <end position="492"/>
    </location>
</feature>
<dbReference type="SMART" id="SM00382">
    <property type="entry name" value="AAA"/>
    <property type="match status" value="1"/>
</dbReference>
<evidence type="ECO:0000259" key="5">
    <source>
        <dbReference type="SMART" id="SM00382"/>
    </source>
</evidence>
<accession>A0A3A4AQ77</accession>
<evidence type="ECO:0000256" key="3">
    <source>
        <dbReference type="ARBA" id="ARBA00022840"/>
    </source>
</evidence>
<feature type="domain" description="AAA+ ATPase" evidence="5">
    <location>
        <begin position="249"/>
        <end position="376"/>
    </location>
</feature>
<dbReference type="Gene3D" id="3.40.50.300">
    <property type="entry name" value="P-loop containing nucleotide triphosphate hydrolases"/>
    <property type="match status" value="1"/>
</dbReference>